<comment type="caution">
    <text evidence="3">The sequence shown here is derived from an EMBL/GenBank/DDBJ whole genome shotgun (WGS) entry which is preliminary data.</text>
</comment>
<dbReference type="InterPro" id="IPR036875">
    <property type="entry name" value="Znf_CCHC_sf"/>
</dbReference>
<dbReference type="OrthoDB" id="1751882at2759"/>
<keyword evidence="1" id="KW-0863">Zinc-finger</keyword>
<dbReference type="SUPFAM" id="SSF50630">
    <property type="entry name" value="Acid proteases"/>
    <property type="match status" value="1"/>
</dbReference>
<dbReference type="SMART" id="SM00343">
    <property type="entry name" value="ZnF_C2HC"/>
    <property type="match status" value="1"/>
</dbReference>
<dbReference type="EMBL" id="AUSU01008550">
    <property type="protein sequence ID" value="EPS59213.1"/>
    <property type="molecule type" value="Genomic_DNA"/>
</dbReference>
<dbReference type="AlphaFoldDB" id="S8D925"/>
<name>S8D925_9LAMI</name>
<dbReference type="SUPFAM" id="SSF57756">
    <property type="entry name" value="Retrovirus zinc finger-like domains"/>
    <property type="match status" value="1"/>
</dbReference>
<gene>
    <name evidence="3" type="ORF">M569_15597</name>
</gene>
<dbReference type="InterPro" id="IPR032567">
    <property type="entry name" value="RTL1-rel"/>
</dbReference>
<feature type="domain" description="CCHC-type" evidence="2">
    <location>
        <begin position="73"/>
        <end position="88"/>
    </location>
</feature>
<proteinExistence type="predicted"/>
<reference evidence="3 4" key="1">
    <citation type="journal article" date="2013" name="BMC Genomics">
        <title>The miniature genome of a carnivorous plant Genlisea aurea contains a low number of genes and short non-coding sequences.</title>
        <authorList>
            <person name="Leushkin E.V."/>
            <person name="Sutormin R.A."/>
            <person name="Nabieva E.R."/>
            <person name="Penin A.A."/>
            <person name="Kondrashov A.S."/>
            <person name="Logacheva M.D."/>
        </authorList>
    </citation>
    <scope>NUCLEOTIDE SEQUENCE [LARGE SCALE GENOMIC DNA]</scope>
</reference>
<evidence type="ECO:0000313" key="4">
    <source>
        <dbReference type="Proteomes" id="UP000015453"/>
    </source>
</evidence>
<organism evidence="3 4">
    <name type="scientific">Genlisea aurea</name>
    <dbReference type="NCBI Taxonomy" id="192259"/>
    <lineage>
        <taxon>Eukaryota</taxon>
        <taxon>Viridiplantae</taxon>
        <taxon>Streptophyta</taxon>
        <taxon>Embryophyta</taxon>
        <taxon>Tracheophyta</taxon>
        <taxon>Spermatophyta</taxon>
        <taxon>Magnoliopsida</taxon>
        <taxon>eudicotyledons</taxon>
        <taxon>Gunneridae</taxon>
        <taxon>Pentapetalae</taxon>
        <taxon>asterids</taxon>
        <taxon>lamiids</taxon>
        <taxon>Lamiales</taxon>
        <taxon>Lentibulariaceae</taxon>
        <taxon>Genlisea</taxon>
    </lineage>
</organism>
<keyword evidence="1" id="KW-0479">Metal-binding</keyword>
<dbReference type="InterPro" id="IPR001878">
    <property type="entry name" value="Znf_CCHC"/>
</dbReference>
<dbReference type="Gene3D" id="2.40.70.10">
    <property type="entry name" value="Acid Proteases"/>
    <property type="match status" value="1"/>
</dbReference>
<evidence type="ECO:0000256" key="1">
    <source>
        <dbReference type="PROSITE-ProRule" id="PRU00047"/>
    </source>
</evidence>
<dbReference type="PANTHER" id="PTHR15503">
    <property type="entry name" value="LDOC1 RELATED"/>
    <property type="match status" value="1"/>
</dbReference>
<dbReference type="GO" id="GO:0008270">
    <property type="term" value="F:zinc ion binding"/>
    <property type="evidence" value="ECO:0007669"/>
    <property type="project" value="UniProtKB-KW"/>
</dbReference>
<dbReference type="Proteomes" id="UP000015453">
    <property type="component" value="Unassembled WGS sequence"/>
</dbReference>
<keyword evidence="1" id="KW-0862">Zinc</keyword>
<dbReference type="CDD" id="cd00303">
    <property type="entry name" value="retropepsin_like"/>
    <property type="match status" value="1"/>
</dbReference>
<sequence length="314" mass="34771">MKLSDLLASAVMVESDIRAQEEFSRKRGSTGEFKGKQVIDTKVVSSTAYKGIPPCKTCGRLHLGECRAASGGCYNCGEKEHIARECPKPRRMTVIGGSGGSQTNKGLPRAERTNARVFNLTKENVNQDATAITGTFQIESCDVIVLFDCGASHSFISCSCAGKLNLKGEKPYVEIRVKVPGGNCLHTGMVHNGVLIQMGEFQTIENLYEIEIGEFDVILGLDWLSRYSARIGCRNKTVELCDENGNWWEYETSTGRCNPHPERMSGNVRYILVSNIELITKHDTGRVAAVLEEYKDVFPEELPGDMPPRDRIRN</sequence>
<dbReference type="Pfam" id="PF08284">
    <property type="entry name" value="RVP_2"/>
    <property type="match status" value="1"/>
</dbReference>
<protein>
    <recommendedName>
        <fullName evidence="2">CCHC-type domain-containing protein</fullName>
    </recommendedName>
</protein>
<dbReference type="Gene3D" id="4.10.60.10">
    <property type="entry name" value="Zinc finger, CCHC-type"/>
    <property type="match status" value="1"/>
</dbReference>
<dbReference type="PROSITE" id="PS50158">
    <property type="entry name" value="ZF_CCHC"/>
    <property type="match status" value="1"/>
</dbReference>
<accession>S8D925</accession>
<dbReference type="PANTHER" id="PTHR15503:SF45">
    <property type="entry name" value="RNA-DIRECTED DNA POLYMERASE HOMOLOG"/>
    <property type="match status" value="1"/>
</dbReference>
<dbReference type="GO" id="GO:0003676">
    <property type="term" value="F:nucleic acid binding"/>
    <property type="evidence" value="ECO:0007669"/>
    <property type="project" value="InterPro"/>
</dbReference>
<evidence type="ECO:0000313" key="3">
    <source>
        <dbReference type="EMBL" id="EPS59213.1"/>
    </source>
</evidence>
<dbReference type="InterPro" id="IPR021109">
    <property type="entry name" value="Peptidase_aspartic_dom_sf"/>
</dbReference>
<keyword evidence="4" id="KW-1185">Reference proteome</keyword>
<dbReference type="Pfam" id="PF00098">
    <property type="entry name" value="zf-CCHC"/>
    <property type="match status" value="1"/>
</dbReference>
<evidence type="ECO:0000259" key="2">
    <source>
        <dbReference type="PROSITE" id="PS50158"/>
    </source>
</evidence>